<dbReference type="Pfam" id="PF09444">
    <property type="entry name" value="MRC1"/>
    <property type="match status" value="1"/>
</dbReference>
<dbReference type="Proteomes" id="UP000304928">
    <property type="component" value="Unassembled WGS sequence"/>
</dbReference>
<name>A0A4S9BTQ4_AURPU</name>
<proteinExistence type="predicted"/>
<feature type="compositionally biased region" description="Polar residues" evidence="4">
    <location>
        <begin position="79"/>
        <end position="95"/>
    </location>
</feature>
<keyword evidence="2" id="KW-0597">Phosphoprotein</keyword>
<feature type="region of interest" description="Disordered" evidence="4">
    <location>
        <begin position="995"/>
        <end position="1033"/>
    </location>
</feature>
<dbReference type="GO" id="GO:0033314">
    <property type="term" value="P:mitotic DNA replication checkpoint signaling"/>
    <property type="evidence" value="ECO:0007669"/>
    <property type="project" value="TreeGrafter"/>
</dbReference>
<dbReference type="InterPro" id="IPR024146">
    <property type="entry name" value="Claspin"/>
</dbReference>
<feature type="region of interest" description="Disordered" evidence="4">
    <location>
        <begin position="865"/>
        <end position="965"/>
    </location>
</feature>
<feature type="region of interest" description="Disordered" evidence="4">
    <location>
        <begin position="344"/>
        <end position="443"/>
    </location>
</feature>
<feature type="compositionally biased region" description="Basic and acidic residues" evidence="4">
    <location>
        <begin position="242"/>
        <end position="269"/>
    </location>
</feature>
<feature type="compositionally biased region" description="Acidic residues" evidence="4">
    <location>
        <begin position="604"/>
        <end position="615"/>
    </location>
</feature>
<comment type="subcellular location">
    <subcellularLocation>
        <location evidence="1">Nucleus</location>
    </subcellularLocation>
</comment>
<feature type="compositionally biased region" description="Basic and acidic residues" evidence="4">
    <location>
        <begin position="430"/>
        <end position="440"/>
    </location>
</feature>
<feature type="region of interest" description="Disordered" evidence="4">
    <location>
        <begin position="1216"/>
        <end position="1291"/>
    </location>
</feature>
<feature type="compositionally biased region" description="Low complexity" evidence="4">
    <location>
        <begin position="1083"/>
        <end position="1097"/>
    </location>
</feature>
<feature type="compositionally biased region" description="Basic and acidic residues" evidence="4">
    <location>
        <begin position="307"/>
        <end position="318"/>
    </location>
</feature>
<organism evidence="6 7">
    <name type="scientific">Aureobasidium pullulans</name>
    <name type="common">Black yeast</name>
    <name type="synonym">Pullularia pullulans</name>
    <dbReference type="NCBI Taxonomy" id="5580"/>
    <lineage>
        <taxon>Eukaryota</taxon>
        <taxon>Fungi</taxon>
        <taxon>Dikarya</taxon>
        <taxon>Ascomycota</taxon>
        <taxon>Pezizomycotina</taxon>
        <taxon>Dothideomycetes</taxon>
        <taxon>Dothideomycetidae</taxon>
        <taxon>Dothideales</taxon>
        <taxon>Saccotheciaceae</taxon>
        <taxon>Aureobasidium</taxon>
    </lineage>
</organism>
<evidence type="ECO:0000256" key="3">
    <source>
        <dbReference type="ARBA" id="ARBA00023242"/>
    </source>
</evidence>
<evidence type="ECO:0000256" key="4">
    <source>
        <dbReference type="SAM" id="MobiDB-lite"/>
    </source>
</evidence>
<feature type="compositionally biased region" description="Polar residues" evidence="4">
    <location>
        <begin position="1268"/>
        <end position="1286"/>
    </location>
</feature>
<feature type="compositionally biased region" description="Acidic residues" evidence="4">
    <location>
        <begin position="99"/>
        <end position="109"/>
    </location>
</feature>
<protein>
    <recommendedName>
        <fullName evidence="5">DNA replication checkpoint mediator MRC1 domain-containing protein</fullName>
    </recommendedName>
</protein>
<feature type="region of interest" description="Disordered" evidence="4">
    <location>
        <begin position="1"/>
        <end position="330"/>
    </location>
</feature>
<dbReference type="PANTHER" id="PTHR14396:SF10">
    <property type="entry name" value="CLASPIN"/>
    <property type="match status" value="1"/>
</dbReference>
<feature type="compositionally biased region" description="Polar residues" evidence="4">
    <location>
        <begin position="157"/>
        <end position="203"/>
    </location>
</feature>
<feature type="region of interest" description="Disordered" evidence="4">
    <location>
        <begin position="1063"/>
        <end position="1149"/>
    </location>
</feature>
<feature type="compositionally biased region" description="Basic and acidic residues" evidence="4">
    <location>
        <begin position="914"/>
        <end position="926"/>
    </location>
</feature>
<dbReference type="PANTHER" id="PTHR14396">
    <property type="entry name" value="CLASPIN"/>
    <property type="match status" value="1"/>
</dbReference>
<feature type="region of interest" description="Disordered" evidence="4">
    <location>
        <begin position="563"/>
        <end position="738"/>
    </location>
</feature>
<keyword evidence="3" id="KW-0539">Nucleus</keyword>
<evidence type="ECO:0000259" key="5">
    <source>
        <dbReference type="Pfam" id="PF09444"/>
    </source>
</evidence>
<gene>
    <name evidence="6" type="ORF">D6D15_00478</name>
</gene>
<feature type="compositionally biased region" description="Acidic residues" evidence="4">
    <location>
        <begin position="1063"/>
        <end position="1082"/>
    </location>
</feature>
<evidence type="ECO:0000256" key="2">
    <source>
        <dbReference type="ARBA" id="ARBA00022553"/>
    </source>
</evidence>
<feature type="compositionally biased region" description="Low complexity" evidence="4">
    <location>
        <begin position="232"/>
        <end position="241"/>
    </location>
</feature>
<feature type="compositionally biased region" description="Acidic residues" evidence="4">
    <location>
        <begin position="944"/>
        <end position="956"/>
    </location>
</feature>
<evidence type="ECO:0000313" key="6">
    <source>
        <dbReference type="EMBL" id="THW97190.1"/>
    </source>
</evidence>
<dbReference type="GO" id="GO:0010997">
    <property type="term" value="F:anaphase-promoting complex binding"/>
    <property type="evidence" value="ECO:0007669"/>
    <property type="project" value="TreeGrafter"/>
</dbReference>
<comment type="caution">
    <text evidence="6">The sequence shown here is derived from an EMBL/GenBank/DDBJ whole genome shotgun (WGS) entry which is preliminary data.</text>
</comment>
<dbReference type="InterPro" id="IPR018564">
    <property type="entry name" value="Repl_chkpnt_MRC1_dom"/>
</dbReference>
<accession>A0A4S9BTQ4</accession>
<feature type="compositionally biased region" description="Polar residues" evidence="4">
    <location>
        <begin position="1216"/>
        <end position="1240"/>
    </location>
</feature>
<evidence type="ECO:0000256" key="1">
    <source>
        <dbReference type="ARBA" id="ARBA00004123"/>
    </source>
</evidence>
<reference evidence="6 7" key="1">
    <citation type="submission" date="2018-10" db="EMBL/GenBank/DDBJ databases">
        <title>Fifty Aureobasidium pullulans genomes reveal a recombining polyextremotolerant generalist.</title>
        <authorList>
            <person name="Gostincar C."/>
            <person name="Turk M."/>
            <person name="Zajc J."/>
            <person name="Gunde-Cimerman N."/>
        </authorList>
    </citation>
    <scope>NUCLEOTIDE SEQUENCE [LARGE SCALE GENOMIC DNA]</scope>
    <source>
        <strain evidence="6 7">EXF-10507</strain>
    </source>
</reference>
<dbReference type="EMBL" id="QZAR01000004">
    <property type="protein sequence ID" value="THW97190.1"/>
    <property type="molecule type" value="Genomic_DNA"/>
</dbReference>
<evidence type="ECO:0000313" key="7">
    <source>
        <dbReference type="Proteomes" id="UP000304928"/>
    </source>
</evidence>
<feature type="compositionally biased region" description="Polar residues" evidence="4">
    <location>
        <begin position="347"/>
        <end position="363"/>
    </location>
</feature>
<dbReference type="GO" id="GO:0005634">
    <property type="term" value="C:nucleus"/>
    <property type="evidence" value="ECO:0007669"/>
    <property type="project" value="UniProtKB-SubCell"/>
</dbReference>
<sequence>MTDQSPSVFPAASIYGERITMSSPARSTRSSRASTPAEDSSSIVSMALESPGTRMRKLMAAFDDESDDDAGIPVRPSTKLASTTQSANPTRPSNASKDDENEQSEEEDEPVFKPRGRLAARMGGGAPAPAPIQEESSSEEDEDVYQRIRKDLMASKKASSVEKSPVKATSSIAMARTQTPQTSPPRQRLQNRASTPATSSRSESPGLFMSPAPEQRRSTDNNSNHSDDSDSDLPSDPSAPSRLRDLVNRRRAERLAREQAEKDAEEERAATGQAPLSDMFQDEDTRDEVTERRLTQQARPTRKASKKALEEMNRETQRIKRNMQLTHQAKVKKRFTAQDFLSAFNRPKTSSGLANVTNAADVTSSSPPPEPFSETGAEKDRDTPPSSPPSVDDSLKTLTGQPMDTAADDSDEDLPSLQEMLSQPRKKFDKGKAPVREVSTKPKSVPIRQFRVKIPPQNILNRHNNNDDEDGLEIVHNPLAMFDIVPKTQTPEGRTMLMLRHLAQLTGNGDKIRSKKGQKPSITPQQLEIQLRQRAHEIANEERAVRLADLRAKGIVVLTEEEREREQMQIEDMLGKARDEADKLRKQEKATARANGEDVGVSSDESEDEDYVGSDEEAKPAEEEDIEEDEEEIELSGSEEEDTADHDMIDAEAGEDDAEEPEEREEQNEDAAPQDDEPVLPKARRARRKHVIEDDEDDEDEHPATQQNTSGDGINDELAAAFGFGNAPSAPMGMSQMFAGTMDDSQASNMATQEQDSLEMLRHIPSAPMPSLPLFEDSQDVVVDSQTGATQVHTYEPTQQMDLQFPPPSADSPAIDRMSEFSQIPDPSQDVGFDPNITPLAARTHAPSSTVDTVLLGVPESPVVQRRGRLMRRSEVSQQAEDDIVPSSAPAAVEEPSDAFSMMRQAAKRPAQPDFDKKKSNAKDMVDEQADESEDEYRGLGGASDDDDAGSGDEDDKQMIDETDVKVNERELAALYAEKSRVQDEAQTSKLYKDLMSGNLRRKRGGNAFELDSDEDDQVLERRRRRQREEARKRKLLLQDETLGKLGSNDKKEAFLRAIEDRDEADDVDFLDGHDVDDDVEMQDSQQPSGSQQVQPPAGNEEQPETSTGLKRAADSFDLSQSSQQQQPPKKKSAASLRRSNLADTFRKPKSLAEVRDSLSFLIDDPSNEELASEILLSSDEEREVVRAVSVERAPASARRVPAKNDIIDRLTLKKQASTAADDSNQAFATSSQSRGNGSFSFKPASLLRKATTNTSFTENRAPPSLNREGSSSVRNGGSKKSSINYQAREAERQEIVQKAAKRREENVRKIAGLRRKAGGALGALGSIGGGFE</sequence>
<feature type="compositionally biased region" description="Basic and acidic residues" evidence="4">
    <location>
        <begin position="144"/>
        <end position="154"/>
    </location>
</feature>
<feature type="domain" description="DNA replication checkpoint mediator MRC1" evidence="5">
    <location>
        <begin position="918"/>
        <end position="1057"/>
    </location>
</feature>
<feature type="compositionally biased region" description="Low complexity" evidence="4">
    <location>
        <begin position="22"/>
        <end position="37"/>
    </location>
</feature>
<feature type="region of interest" description="Disordered" evidence="4">
    <location>
        <begin position="794"/>
        <end position="841"/>
    </location>
</feature>
<feature type="compositionally biased region" description="Acidic residues" evidence="4">
    <location>
        <begin position="622"/>
        <end position="678"/>
    </location>
</feature>
<feature type="compositionally biased region" description="Basic and acidic residues" evidence="4">
    <location>
        <begin position="563"/>
        <end position="591"/>
    </location>
</feature>
<dbReference type="GO" id="GO:0007095">
    <property type="term" value="P:mitotic G2 DNA damage checkpoint signaling"/>
    <property type="evidence" value="ECO:0007669"/>
    <property type="project" value="TreeGrafter"/>
</dbReference>